<dbReference type="EMBL" id="CP126970">
    <property type="protein sequence ID" value="WIM70235.1"/>
    <property type="molecule type" value="Genomic_DNA"/>
</dbReference>
<evidence type="ECO:0000313" key="2">
    <source>
        <dbReference type="Proteomes" id="UP001238805"/>
    </source>
</evidence>
<sequence length="342" mass="39652">MTPVKPFLEHGQLIFNLRDCGVEIDDDSRASIILQRFGYHRLSGYRYLFREHLAADQQDHSARRFRSKRHIPGTRLTDIVKLMEFDAGLRSRVLQGTEDLEVRLRTAVAHAVARRDELGHLSITHLDRSQCNKVPRYGTRTSHEIFVGKVRKETKRIVDDNDDFAVHHQSVYGTDLPVWAIVEHLPFDSLIHLLNYLKTEDKREVAEHFGVRHPKQFVKWIRAMLTLRNSAAHGVRLFNRPFKTAIVIPSNATLSPLLGPTRRFLDGPHDHERPHNRLYPQVAVLAYLLRCHPAGTDWHLRLKSTIGQMPWIQVGSDTQPLLSPRRNMAFPPDWDQQDLWNP</sequence>
<protein>
    <submittedName>
        <fullName evidence="1">Abi family protein</fullName>
    </submittedName>
</protein>
<dbReference type="RefSeq" id="WP_284874825.1">
    <property type="nucleotide sequence ID" value="NZ_CP126970.1"/>
</dbReference>
<dbReference type="Pfam" id="PF07751">
    <property type="entry name" value="Abi_2"/>
    <property type="match status" value="1"/>
</dbReference>
<gene>
    <name evidence="1" type="ORF">QP029_13880</name>
</gene>
<accession>A0ABY8VRQ7</accession>
<dbReference type="Proteomes" id="UP001238805">
    <property type="component" value="Chromosome"/>
</dbReference>
<organism evidence="1 2">
    <name type="scientific">Corynebacterium suedekumii</name>
    <dbReference type="NCBI Taxonomy" id="3049801"/>
    <lineage>
        <taxon>Bacteria</taxon>
        <taxon>Bacillati</taxon>
        <taxon>Actinomycetota</taxon>
        <taxon>Actinomycetes</taxon>
        <taxon>Mycobacteriales</taxon>
        <taxon>Corynebacteriaceae</taxon>
        <taxon>Corynebacterium</taxon>
    </lineage>
</organism>
<proteinExistence type="predicted"/>
<evidence type="ECO:0000313" key="1">
    <source>
        <dbReference type="EMBL" id="WIM70235.1"/>
    </source>
</evidence>
<reference evidence="1 2" key="1">
    <citation type="submission" date="2023-05" db="EMBL/GenBank/DDBJ databases">
        <title>Corynebacterium suedekumii sp. nov. and Corynebacterium breve sp. nov. isolated from raw cow's milk.</title>
        <authorList>
            <person name="Baer M.K."/>
            <person name="Mehl L."/>
            <person name="Hellmuth R."/>
            <person name="Marke G."/>
            <person name="Lipski A."/>
        </authorList>
    </citation>
    <scope>NUCLEOTIDE SEQUENCE [LARGE SCALE GENOMIC DNA]</scope>
    <source>
        <strain evidence="1 2">LM112</strain>
    </source>
</reference>
<dbReference type="InterPro" id="IPR011664">
    <property type="entry name" value="Abi_system_AbiD/AbiF-like"/>
</dbReference>
<name>A0ABY8VRQ7_9CORY</name>
<keyword evidence="2" id="KW-1185">Reference proteome</keyword>